<sequence>MTTQAKPKMFNLYVVRHGATEWSVSGQHTGRTDIPLTQAGIEQAECTAKHFKNLLSSKPFSSRFLHIYSSPLSRAFETARITTSYDPTSQIELDDDLQEWDYGAYEGRRTKEIQADSEETKEWQLFRDGCPGGESAKDVGARVDRFVAKIKDIVAREGNEEGPKDVLIFTHGHFARVLAARWLGKQVFSAGCAPKPLILDLFIFLIPDLPAIRGSNFAISTASVAILSFDHNPSEPTIKEWNSTGHLTQKL</sequence>
<evidence type="ECO:0000256" key="1">
    <source>
        <dbReference type="PIRSR" id="PIRSR613078-1"/>
    </source>
</evidence>
<reference evidence="3 4" key="1">
    <citation type="journal article" date="2019" name="Sci. Rep.">
        <title>Comparative genomics of chytrid fungi reveal insights into the obligate biotrophic and pathogenic lifestyle of Synchytrium endobioticum.</title>
        <authorList>
            <person name="van de Vossenberg B.T.L.H."/>
            <person name="Warris S."/>
            <person name="Nguyen H.D.T."/>
            <person name="van Gent-Pelzer M.P.E."/>
            <person name="Joly D.L."/>
            <person name="van de Geest H.C."/>
            <person name="Bonants P.J.M."/>
            <person name="Smith D.S."/>
            <person name="Levesque C.A."/>
            <person name="van der Lee T.A.J."/>
        </authorList>
    </citation>
    <scope>NUCLEOTIDE SEQUENCE [LARGE SCALE GENOMIC DNA]</scope>
    <source>
        <strain evidence="3 4">CBS 809.83</strain>
    </source>
</reference>
<dbReference type="PANTHER" id="PTHR48100">
    <property type="entry name" value="BROAD-SPECIFICITY PHOSPHATASE YOR283W-RELATED"/>
    <property type="match status" value="1"/>
</dbReference>
<dbReference type="AlphaFoldDB" id="A0A507ED47"/>
<dbReference type="STRING" id="109895.A0A507ED47"/>
<protein>
    <recommendedName>
        <fullName evidence="5">Phosphoglycerate mutase</fullName>
    </recommendedName>
</protein>
<accession>A0A507ED47</accession>
<dbReference type="Pfam" id="PF00300">
    <property type="entry name" value="His_Phos_1"/>
    <property type="match status" value="1"/>
</dbReference>
<keyword evidence="4" id="KW-1185">Reference proteome</keyword>
<dbReference type="EMBL" id="QEAQ01000004">
    <property type="protein sequence ID" value="TPX62099.1"/>
    <property type="molecule type" value="Genomic_DNA"/>
</dbReference>
<organism evidence="3 4">
    <name type="scientific">Powellomyces hirtus</name>
    <dbReference type="NCBI Taxonomy" id="109895"/>
    <lineage>
        <taxon>Eukaryota</taxon>
        <taxon>Fungi</taxon>
        <taxon>Fungi incertae sedis</taxon>
        <taxon>Chytridiomycota</taxon>
        <taxon>Chytridiomycota incertae sedis</taxon>
        <taxon>Chytridiomycetes</taxon>
        <taxon>Spizellomycetales</taxon>
        <taxon>Powellomycetaceae</taxon>
        <taxon>Powellomyces</taxon>
    </lineage>
</organism>
<dbReference type="GO" id="GO:0016791">
    <property type="term" value="F:phosphatase activity"/>
    <property type="evidence" value="ECO:0007669"/>
    <property type="project" value="TreeGrafter"/>
</dbReference>
<feature type="binding site" evidence="2">
    <location>
        <begin position="99"/>
        <end position="102"/>
    </location>
    <ligand>
        <name>substrate</name>
    </ligand>
</feature>
<dbReference type="Proteomes" id="UP000318582">
    <property type="component" value="Unassembled WGS sequence"/>
</dbReference>
<name>A0A507ED47_9FUNG</name>
<evidence type="ECO:0000256" key="2">
    <source>
        <dbReference type="PIRSR" id="PIRSR613078-2"/>
    </source>
</evidence>
<dbReference type="Gene3D" id="3.40.50.1240">
    <property type="entry name" value="Phosphoglycerate mutase-like"/>
    <property type="match status" value="1"/>
</dbReference>
<comment type="caution">
    <text evidence="3">The sequence shown here is derived from an EMBL/GenBank/DDBJ whole genome shotgun (WGS) entry which is preliminary data.</text>
</comment>
<dbReference type="InterPro" id="IPR050275">
    <property type="entry name" value="PGM_Phosphatase"/>
</dbReference>
<proteinExistence type="predicted"/>
<dbReference type="PANTHER" id="PTHR48100:SF15">
    <property type="entry name" value="SEDOHEPTULOSE 1,7-BISPHOSPHATASE"/>
    <property type="match status" value="1"/>
</dbReference>
<dbReference type="SUPFAM" id="SSF53254">
    <property type="entry name" value="Phosphoglycerate mutase-like"/>
    <property type="match status" value="1"/>
</dbReference>
<gene>
    <name evidence="3" type="ORF">PhCBS80983_g00688</name>
</gene>
<feature type="active site" description="Tele-phosphohistidine intermediate" evidence="1">
    <location>
        <position position="17"/>
    </location>
</feature>
<feature type="active site" description="Proton donor/acceptor" evidence="1">
    <location>
        <position position="99"/>
    </location>
</feature>
<evidence type="ECO:0000313" key="3">
    <source>
        <dbReference type="EMBL" id="TPX62099.1"/>
    </source>
</evidence>
<feature type="binding site" evidence="2">
    <location>
        <begin position="29"/>
        <end position="30"/>
    </location>
    <ligand>
        <name>substrate</name>
    </ligand>
</feature>
<evidence type="ECO:0000313" key="4">
    <source>
        <dbReference type="Proteomes" id="UP000318582"/>
    </source>
</evidence>
<feature type="binding site" evidence="2">
    <location>
        <position position="74"/>
    </location>
    <ligand>
        <name>substrate</name>
    </ligand>
</feature>
<dbReference type="SMART" id="SM00855">
    <property type="entry name" value="PGAM"/>
    <property type="match status" value="1"/>
</dbReference>
<dbReference type="InterPro" id="IPR029033">
    <property type="entry name" value="His_PPase_superfam"/>
</dbReference>
<dbReference type="CDD" id="cd07067">
    <property type="entry name" value="HP_PGM_like"/>
    <property type="match status" value="1"/>
</dbReference>
<dbReference type="InterPro" id="IPR013078">
    <property type="entry name" value="His_Pase_superF_clade-1"/>
</dbReference>
<evidence type="ECO:0008006" key="5">
    <source>
        <dbReference type="Google" id="ProtNLM"/>
    </source>
</evidence>